<dbReference type="InterPro" id="IPR036890">
    <property type="entry name" value="HATPase_C_sf"/>
</dbReference>
<name>A0ABP5W3B8_9ACTN</name>
<comment type="caution">
    <text evidence="1">The sequence shown here is derived from an EMBL/GenBank/DDBJ whole genome shotgun (WGS) entry which is preliminary data.</text>
</comment>
<evidence type="ECO:0000313" key="2">
    <source>
        <dbReference type="Proteomes" id="UP001501231"/>
    </source>
</evidence>
<proteinExistence type="predicted"/>
<keyword evidence="2" id="KW-1185">Reference proteome</keyword>
<sequence length="73" mass="8259">MKLISVCLYRQDALLVVEVWDPSIDPPVLKEVDLEDEGGRWLLLVQSLTENFGYRRPRTGGKIVWCTVAGLEA</sequence>
<dbReference type="Proteomes" id="UP001501231">
    <property type="component" value="Unassembled WGS sequence"/>
</dbReference>
<evidence type="ECO:0000313" key="1">
    <source>
        <dbReference type="EMBL" id="GAA2418694.1"/>
    </source>
</evidence>
<reference evidence="2" key="1">
    <citation type="journal article" date="2019" name="Int. J. Syst. Evol. Microbiol.">
        <title>The Global Catalogue of Microorganisms (GCM) 10K type strain sequencing project: providing services to taxonomists for standard genome sequencing and annotation.</title>
        <authorList>
            <consortium name="The Broad Institute Genomics Platform"/>
            <consortium name="The Broad Institute Genome Sequencing Center for Infectious Disease"/>
            <person name="Wu L."/>
            <person name="Ma J."/>
        </authorList>
    </citation>
    <scope>NUCLEOTIDE SEQUENCE [LARGE SCALE GENOMIC DNA]</scope>
    <source>
        <strain evidence="2">JCM 3325</strain>
    </source>
</reference>
<accession>A0ABP5W3B8</accession>
<dbReference type="EMBL" id="BAAARW010000012">
    <property type="protein sequence ID" value="GAA2418694.1"/>
    <property type="molecule type" value="Genomic_DNA"/>
</dbReference>
<dbReference type="Gene3D" id="3.30.565.10">
    <property type="entry name" value="Histidine kinase-like ATPase, C-terminal domain"/>
    <property type="match status" value="1"/>
</dbReference>
<gene>
    <name evidence="1" type="ORF">GCM10010191_31910</name>
</gene>
<dbReference type="CDD" id="cd16936">
    <property type="entry name" value="HATPase_RsbW-like"/>
    <property type="match status" value="1"/>
</dbReference>
<evidence type="ECO:0008006" key="3">
    <source>
        <dbReference type="Google" id="ProtNLM"/>
    </source>
</evidence>
<protein>
    <recommendedName>
        <fullName evidence="3">ATP-binding protein</fullName>
    </recommendedName>
</protein>
<organism evidence="1 2">
    <name type="scientific">Actinomadura vinacea</name>
    <dbReference type="NCBI Taxonomy" id="115336"/>
    <lineage>
        <taxon>Bacteria</taxon>
        <taxon>Bacillati</taxon>
        <taxon>Actinomycetota</taxon>
        <taxon>Actinomycetes</taxon>
        <taxon>Streptosporangiales</taxon>
        <taxon>Thermomonosporaceae</taxon>
        <taxon>Actinomadura</taxon>
    </lineage>
</organism>